<comment type="subunit">
    <text evidence="3">Homotetramer.</text>
</comment>
<keyword evidence="3" id="KW-0486">Methionine biosynthesis</keyword>
<dbReference type="SUPFAM" id="SSF53383">
    <property type="entry name" value="PLP-dependent transferases"/>
    <property type="match status" value="1"/>
</dbReference>
<evidence type="ECO:0000256" key="2">
    <source>
        <dbReference type="ARBA" id="ARBA00022898"/>
    </source>
</evidence>
<comment type="similarity">
    <text evidence="3">Belongs to the trans-sulfuration enzymes family. MetZ subfamily.</text>
</comment>
<feature type="modified residue" description="N6-(pyridoxal phosphate)lysine" evidence="3 4">
    <location>
        <position position="222"/>
    </location>
</feature>
<dbReference type="PANTHER" id="PTHR11808:SF80">
    <property type="entry name" value="CYSTATHIONINE GAMMA-LYASE"/>
    <property type="match status" value="1"/>
</dbReference>
<gene>
    <name evidence="3" type="primary">metZ</name>
    <name evidence="6" type="ORF">ML462_01415</name>
</gene>
<evidence type="ECO:0000313" key="6">
    <source>
        <dbReference type="EMBL" id="MCH4821817.1"/>
    </source>
</evidence>
<dbReference type="GO" id="GO:0071266">
    <property type="term" value="P:'de novo' L-methionine biosynthetic process"/>
    <property type="evidence" value="ECO:0007669"/>
    <property type="project" value="UniProtKB-UniRule"/>
</dbReference>
<protein>
    <recommendedName>
        <fullName evidence="3">O-succinylhomoserine sulfhydrylase</fullName>
        <shortName evidence="3">OSH sulfhydrylase</shortName>
        <shortName evidence="3">OSHS sulfhydrylase</shortName>
        <ecNumber evidence="3">2.5.1.-</ecNumber>
    </recommendedName>
</protein>
<dbReference type="FunFam" id="3.90.1150.10:FF:000033">
    <property type="entry name" value="Cystathionine gamma-synthase"/>
    <property type="match status" value="1"/>
</dbReference>
<dbReference type="Gene3D" id="3.40.640.10">
    <property type="entry name" value="Type I PLP-dependent aspartate aminotransferase-like (Major domain)"/>
    <property type="match status" value="1"/>
</dbReference>
<comment type="catalytic activity">
    <reaction evidence="3">
        <text>O-succinyl-L-homoserine + hydrogen sulfide = L-homocysteine + succinate</text>
        <dbReference type="Rhea" id="RHEA:27826"/>
        <dbReference type="ChEBI" id="CHEBI:29919"/>
        <dbReference type="ChEBI" id="CHEBI:30031"/>
        <dbReference type="ChEBI" id="CHEBI:57661"/>
        <dbReference type="ChEBI" id="CHEBI:58199"/>
    </reaction>
</comment>
<dbReference type="InterPro" id="IPR015422">
    <property type="entry name" value="PyrdxlP-dep_Trfase_small"/>
</dbReference>
<dbReference type="GO" id="GO:0008483">
    <property type="term" value="F:transaminase activity"/>
    <property type="evidence" value="ECO:0007669"/>
    <property type="project" value="UniProtKB-KW"/>
</dbReference>
<dbReference type="GO" id="GO:0005737">
    <property type="term" value="C:cytoplasm"/>
    <property type="evidence" value="ECO:0007669"/>
    <property type="project" value="TreeGrafter"/>
</dbReference>
<comment type="pathway">
    <text evidence="3">Amino-acid biosynthesis; L-methionine biosynthesis via de novo pathway; L-homocysteine from O-succinyl-L-homoserine: step 1/1.</text>
</comment>
<dbReference type="GO" id="GO:0071268">
    <property type="term" value="P:homocysteine biosynthetic process"/>
    <property type="evidence" value="ECO:0007669"/>
    <property type="project" value="InterPro"/>
</dbReference>
<keyword evidence="2 3" id="KW-0663">Pyridoxal phosphate</keyword>
<evidence type="ECO:0000256" key="1">
    <source>
        <dbReference type="ARBA" id="ARBA00001933"/>
    </source>
</evidence>
<comment type="cofactor">
    <cofactor evidence="1 3 5">
        <name>pyridoxal 5'-phosphate</name>
        <dbReference type="ChEBI" id="CHEBI:597326"/>
    </cofactor>
</comment>
<evidence type="ECO:0000313" key="7">
    <source>
        <dbReference type="Proteomes" id="UP001139226"/>
    </source>
</evidence>
<evidence type="ECO:0000256" key="4">
    <source>
        <dbReference type="PIRSR" id="PIRSR001434-2"/>
    </source>
</evidence>
<keyword evidence="7" id="KW-1185">Reference proteome</keyword>
<evidence type="ECO:0000256" key="3">
    <source>
        <dbReference type="HAMAP-Rule" id="MF_02056"/>
    </source>
</evidence>
<dbReference type="InterPro" id="IPR000277">
    <property type="entry name" value="Cys/Met-Metab_PyrdxlP-dep_enz"/>
</dbReference>
<dbReference type="PIRSF" id="PIRSF001434">
    <property type="entry name" value="CGS"/>
    <property type="match status" value="1"/>
</dbReference>
<dbReference type="EMBL" id="JAKVTV010000001">
    <property type="protein sequence ID" value="MCH4821817.1"/>
    <property type="molecule type" value="Genomic_DNA"/>
</dbReference>
<dbReference type="InterPro" id="IPR006234">
    <property type="entry name" value="O-succ-hSer_sulfhydrylase"/>
</dbReference>
<dbReference type="GO" id="GO:0030170">
    <property type="term" value="F:pyridoxal phosphate binding"/>
    <property type="evidence" value="ECO:0007669"/>
    <property type="project" value="UniProtKB-UniRule"/>
</dbReference>
<keyword evidence="3" id="KW-0028">Amino-acid biosynthesis</keyword>
<dbReference type="PANTHER" id="PTHR11808">
    <property type="entry name" value="TRANS-SULFURATION ENZYME FAMILY MEMBER"/>
    <property type="match status" value="1"/>
</dbReference>
<dbReference type="GO" id="GO:0016765">
    <property type="term" value="F:transferase activity, transferring alkyl or aryl (other than methyl) groups"/>
    <property type="evidence" value="ECO:0007669"/>
    <property type="project" value="UniProtKB-UniRule"/>
</dbReference>
<dbReference type="RefSeq" id="WP_240711946.1">
    <property type="nucleotide sequence ID" value="NZ_JAKVTV010000001.1"/>
</dbReference>
<sequence>MENLQAIATEKSDCNGHYQENFETIAVRTQSERTQFQEHSVPLYLTSSYLFEDSEDMRASFAEEKERNIYSRFTNPNTSEFVDKIVKMEGAEAGYAFATGMAAVFSTLAALLNSGDHIVAARSVFGSTHGLFTKYFPKWNISHSYFDVNEPETIESYIKPETKVLFAESPTNPGVDILDLEHLGEITKKHNLILIIDNCFATPYIQNPIKFGADLVIHSATKLIDGQGRVLGGVTVGREDLVREIYLFSRNTGPALSPFNAWVLSKSLETLSVRLEKHCVNALKVADYLEGIEQAQNVKYPFLKSHPQYEVAKKQMRLGGNVVAFEIKGGIEAGRRFIDNLKLCSRSANLGDTRTIVTHPASTTHSKLSENERLEAGISDGLVRISVGLEYVDDIIKDLKNALNN</sequence>
<reference evidence="6" key="1">
    <citation type="submission" date="2022-03" db="EMBL/GenBank/DDBJ databases">
        <title>Gramella crocea sp. nov., isolated from activated sludge of a seafood processing plant.</title>
        <authorList>
            <person name="Zhang X."/>
        </authorList>
    </citation>
    <scope>NUCLEOTIDE SEQUENCE</scope>
    <source>
        <strain evidence="6">YJ019</strain>
    </source>
</reference>
<proteinExistence type="inferred from homology"/>
<comment type="function">
    <text evidence="3">Catalyzes the formation of L-homocysteine from O-succinyl-L-homoserine (OSHS) and hydrogen sulfide.</text>
</comment>
<dbReference type="InterPro" id="IPR015421">
    <property type="entry name" value="PyrdxlP-dep_Trfase_major"/>
</dbReference>
<dbReference type="Proteomes" id="UP001139226">
    <property type="component" value="Unassembled WGS sequence"/>
</dbReference>
<comment type="caution">
    <text evidence="6">The sequence shown here is derived from an EMBL/GenBank/DDBJ whole genome shotgun (WGS) entry which is preliminary data.</text>
</comment>
<dbReference type="GO" id="GO:0019346">
    <property type="term" value="P:transsulfuration"/>
    <property type="evidence" value="ECO:0007669"/>
    <property type="project" value="InterPro"/>
</dbReference>
<dbReference type="CDD" id="cd00614">
    <property type="entry name" value="CGS_like"/>
    <property type="match status" value="1"/>
</dbReference>
<accession>A0A9X2A9L3</accession>
<dbReference type="HAMAP" id="MF_02056">
    <property type="entry name" value="MetZ"/>
    <property type="match status" value="1"/>
</dbReference>
<dbReference type="AlphaFoldDB" id="A0A9X2A9L3"/>
<evidence type="ECO:0000256" key="5">
    <source>
        <dbReference type="RuleBase" id="RU362118"/>
    </source>
</evidence>
<keyword evidence="3" id="KW-0808">Transferase</keyword>
<keyword evidence="6" id="KW-0032">Aminotransferase</keyword>
<dbReference type="Pfam" id="PF01053">
    <property type="entry name" value="Cys_Met_Meta_PP"/>
    <property type="match status" value="1"/>
</dbReference>
<dbReference type="Gene3D" id="3.90.1150.10">
    <property type="entry name" value="Aspartate Aminotransferase, domain 1"/>
    <property type="match status" value="1"/>
</dbReference>
<dbReference type="GO" id="GO:0016846">
    <property type="term" value="F:carbon-sulfur lyase activity"/>
    <property type="evidence" value="ECO:0007669"/>
    <property type="project" value="TreeGrafter"/>
</dbReference>
<name>A0A9X2A9L3_9FLAO</name>
<organism evidence="6 7">
    <name type="scientific">Christiangramia lutea</name>
    <dbReference type="NCBI Taxonomy" id="1607951"/>
    <lineage>
        <taxon>Bacteria</taxon>
        <taxon>Pseudomonadati</taxon>
        <taxon>Bacteroidota</taxon>
        <taxon>Flavobacteriia</taxon>
        <taxon>Flavobacteriales</taxon>
        <taxon>Flavobacteriaceae</taxon>
        <taxon>Christiangramia</taxon>
    </lineage>
</organism>
<dbReference type="EC" id="2.5.1.-" evidence="3"/>
<dbReference type="InterPro" id="IPR015424">
    <property type="entry name" value="PyrdxlP-dep_Trfase"/>
</dbReference>
<dbReference type="FunFam" id="3.40.640.10:FF:000046">
    <property type="entry name" value="Cystathionine gamma-lyase"/>
    <property type="match status" value="1"/>
</dbReference>